<protein>
    <recommendedName>
        <fullName evidence="4">BTB domain-containing protein</fullName>
    </recommendedName>
</protein>
<dbReference type="SUPFAM" id="SSF54695">
    <property type="entry name" value="POZ domain"/>
    <property type="match status" value="1"/>
</dbReference>
<evidence type="ECO:0000313" key="3">
    <source>
        <dbReference type="Proteomes" id="UP001243989"/>
    </source>
</evidence>
<name>A0AAI9ZXZ9_9PEZI</name>
<gene>
    <name evidence="2" type="ORF">BDP81DRAFT_447823</name>
</gene>
<evidence type="ECO:0008006" key="4">
    <source>
        <dbReference type="Google" id="ProtNLM"/>
    </source>
</evidence>
<organism evidence="2 3">
    <name type="scientific">Colletotrichum phormii</name>
    <dbReference type="NCBI Taxonomy" id="359342"/>
    <lineage>
        <taxon>Eukaryota</taxon>
        <taxon>Fungi</taxon>
        <taxon>Dikarya</taxon>
        <taxon>Ascomycota</taxon>
        <taxon>Pezizomycotina</taxon>
        <taxon>Sordariomycetes</taxon>
        <taxon>Hypocreomycetidae</taxon>
        <taxon>Glomerellales</taxon>
        <taxon>Glomerellaceae</taxon>
        <taxon>Colletotrichum</taxon>
        <taxon>Colletotrichum acutatum species complex</taxon>
    </lineage>
</organism>
<keyword evidence="3" id="KW-1185">Reference proteome</keyword>
<proteinExistence type="predicted"/>
<accession>A0AAI9ZXZ9</accession>
<evidence type="ECO:0000256" key="1">
    <source>
        <dbReference type="SAM" id="MobiDB-lite"/>
    </source>
</evidence>
<dbReference type="EMBL" id="JAHMHQ010000006">
    <property type="protein sequence ID" value="KAK1638924.1"/>
    <property type="molecule type" value="Genomic_DNA"/>
</dbReference>
<comment type="caution">
    <text evidence="2">The sequence shown here is derived from an EMBL/GenBank/DDBJ whole genome shotgun (WGS) entry which is preliminary data.</text>
</comment>
<evidence type="ECO:0000313" key="2">
    <source>
        <dbReference type="EMBL" id="KAK1638924.1"/>
    </source>
</evidence>
<dbReference type="RefSeq" id="XP_060447531.1">
    <property type="nucleotide sequence ID" value="XM_060592225.1"/>
</dbReference>
<feature type="region of interest" description="Disordered" evidence="1">
    <location>
        <begin position="235"/>
        <end position="273"/>
    </location>
</feature>
<sequence>MAGIDLSSLYNSSQWSDLTIEASGKVFHCHQCIVFSQCEDWKKLPLVNGRLVLTGAYSIKAILKYMYSGTYKPINIPCSIDRPRSLETNAEGTTDKLDYSDNSMFLTACVLARAKAYNITQLRDQAKTALLSIASTLGNHAEFVETVHYVLCTYHDEEGLQIALHMIMPQYETNAGLRNRLKDLLLRHPRLACLLLEHTTEELRAIKREKSLTHYVGKTELGELSGGYSLSPAAPALDSTRSTPLQVVSATSKKRKDGDDEMPVIKRLRESIE</sequence>
<feature type="compositionally biased region" description="Polar residues" evidence="1">
    <location>
        <begin position="239"/>
        <end position="251"/>
    </location>
</feature>
<dbReference type="AlphaFoldDB" id="A0AAI9ZXZ9"/>
<dbReference type="InterPro" id="IPR011333">
    <property type="entry name" value="SKP1/BTB/POZ_sf"/>
</dbReference>
<dbReference type="Gene3D" id="3.30.710.10">
    <property type="entry name" value="Potassium Channel Kv1.1, Chain A"/>
    <property type="match status" value="1"/>
</dbReference>
<feature type="compositionally biased region" description="Basic and acidic residues" evidence="1">
    <location>
        <begin position="263"/>
        <end position="273"/>
    </location>
</feature>
<dbReference type="Proteomes" id="UP001243989">
    <property type="component" value="Unassembled WGS sequence"/>
</dbReference>
<reference evidence="2" key="1">
    <citation type="submission" date="2021-06" db="EMBL/GenBank/DDBJ databases">
        <title>Comparative genomics, transcriptomics and evolutionary studies reveal genomic signatures of adaptation to plant cell wall in hemibiotrophic fungi.</title>
        <authorList>
            <consortium name="DOE Joint Genome Institute"/>
            <person name="Baroncelli R."/>
            <person name="Diaz J.F."/>
            <person name="Benocci T."/>
            <person name="Peng M."/>
            <person name="Battaglia E."/>
            <person name="Haridas S."/>
            <person name="Andreopoulos W."/>
            <person name="Labutti K."/>
            <person name="Pangilinan J."/>
            <person name="Floch G.L."/>
            <person name="Makela M.R."/>
            <person name="Henrissat B."/>
            <person name="Grigoriev I.V."/>
            <person name="Crouch J.A."/>
            <person name="De Vries R.P."/>
            <person name="Sukno S.A."/>
            <person name="Thon M.R."/>
        </authorList>
    </citation>
    <scope>NUCLEOTIDE SEQUENCE</scope>
    <source>
        <strain evidence="2">CBS 102054</strain>
    </source>
</reference>
<dbReference type="GeneID" id="85477087"/>